<reference evidence="1 2" key="1">
    <citation type="submission" date="2020-07" db="EMBL/GenBank/DDBJ databases">
        <title>MOT database genomes.</title>
        <authorList>
            <person name="Joseph S."/>
            <person name="Aduse-Opoku J."/>
            <person name="Hashim A."/>
            <person name="Wade W."/>
            <person name="Curtis M."/>
        </authorList>
    </citation>
    <scope>NUCLEOTIDE SEQUENCE [LARGE SCALE GENOMIC DNA]</scope>
    <source>
        <strain evidence="1 2">STR</strain>
    </source>
</reference>
<dbReference type="AlphaFoldDB" id="A0A7Z0M7V1"/>
<dbReference type="Gene3D" id="2.60.120.370">
    <property type="entry name" value="YhcH/YjgK/YiaL"/>
    <property type="match status" value="1"/>
</dbReference>
<dbReference type="PANTHER" id="PTHR34986">
    <property type="entry name" value="EVOLVED BETA-GALACTOSIDASE SUBUNIT BETA"/>
    <property type="match status" value="1"/>
</dbReference>
<evidence type="ECO:0000313" key="2">
    <source>
        <dbReference type="Proteomes" id="UP000589521"/>
    </source>
</evidence>
<dbReference type="InterPro" id="IPR004375">
    <property type="entry name" value="NanQ/TabA/YiaL"/>
</dbReference>
<dbReference type="EMBL" id="JACBXX010000227">
    <property type="protein sequence ID" value="NYS97417.1"/>
    <property type="molecule type" value="Genomic_DNA"/>
</dbReference>
<dbReference type="Pfam" id="PF04074">
    <property type="entry name" value="DUF386"/>
    <property type="match status" value="1"/>
</dbReference>
<dbReference type="NCBIfam" id="TIGR00022">
    <property type="entry name" value="YhcH/YjgK/YiaL family protein"/>
    <property type="match status" value="1"/>
</dbReference>
<name>A0A7Z0M7V1_9STRE</name>
<evidence type="ECO:0000313" key="1">
    <source>
        <dbReference type="EMBL" id="NYS97417.1"/>
    </source>
</evidence>
<dbReference type="InterPro" id="IPR037012">
    <property type="entry name" value="NanQ/TabA/YiaL_sf"/>
</dbReference>
<organism evidence="1 2">
    <name type="scientific">Streptococcus danieliae</name>
    <dbReference type="NCBI Taxonomy" id="747656"/>
    <lineage>
        <taxon>Bacteria</taxon>
        <taxon>Bacillati</taxon>
        <taxon>Bacillota</taxon>
        <taxon>Bacilli</taxon>
        <taxon>Lactobacillales</taxon>
        <taxon>Streptococcaceae</taxon>
        <taxon>Streptococcus</taxon>
    </lineage>
</organism>
<proteinExistence type="predicted"/>
<gene>
    <name evidence="1" type="ORF">HZY94_09700</name>
</gene>
<protein>
    <submittedName>
        <fullName evidence="1">YhcH/YjgK/YiaL family protein</fullName>
    </submittedName>
</protein>
<accession>A0A7Z0M7V1</accession>
<dbReference type="Proteomes" id="UP000589521">
    <property type="component" value="Unassembled WGS sequence"/>
</dbReference>
<dbReference type="SUPFAM" id="SSF51197">
    <property type="entry name" value="Clavaminate synthase-like"/>
    <property type="match status" value="1"/>
</dbReference>
<sequence>MIIAERSDFKRYASINPYFSTVYDFLEKTDLTKLEDGRTDIDGDNVFINSMTYVADGTPGQVFENHKKYLDIHLVVSNTEKMAVSTLENAKLTEEFDEEQDFALYDSDAYQLVTLTDSNLLVVFEEDLHQPKIQVNDEPVRKVVIKVLNVEV</sequence>
<dbReference type="GO" id="GO:0005829">
    <property type="term" value="C:cytosol"/>
    <property type="evidence" value="ECO:0007669"/>
    <property type="project" value="TreeGrafter"/>
</dbReference>
<comment type="caution">
    <text evidence="1">The sequence shown here is derived from an EMBL/GenBank/DDBJ whole genome shotgun (WGS) entry which is preliminary data.</text>
</comment>
<dbReference type="RefSeq" id="WP_179925956.1">
    <property type="nucleotide sequence ID" value="NZ_JACBXX010000227.1"/>
</dbReference>
<dbReference type="PANTHER" id="PTHR34986:SF1">
    <property type="entry name" value="PROTEIN YIAL"/>
    <property type="match status" value="1"/>
</dbReference>